<evidence type="ECO:0000313" key="12">
    <source>
        <dbReference type="Proteomes" id="UP001153620"/>
    </source>
</evidence>
<organism evidence="11 12">
    <name type="scientific">Chironomus riparius</name>
    <dbReference type="NCBI Taxonomy" id="315576"/>
    <lineage>
        <taxon>Eukaryota</taxon>
        <taxon>Metazoa</taxon>
        <taxon>Ecdysozoa</taxon>
        <taxon>Arthropoda</taxon>
        <taxon>Hexapoda</taxon>
        <taxon>Insecta</taxon>
        <taxon>Pterygota</taxon>
        <taxon>Neoptera</taxon>
        <taxon>Endopterygota</taxon>
        <taxon>Diptera</taxon>
        <taxon>Nematocera</taxon>
        <taxon>Chironomoidea</taxon>
        <taxon>Chironomidae</taxon>
        <taxon>Chironominae</taxon>
        <taxon>Chironomus</taxon>
    </lineage>
</organism>
<dbReference type="InterPro" id="IPR052192">
    <property type="entry name" value="Insect_Ionotropic_Sensory_Rcpt"/>
</dbReference>
<evidence type="ECO:0000256" key="5">
    <source>
        <dbReference type="ARBA" id="ARBA00022989"/>
    </source>
</evidence>
<evidence type="ECO:0000256" key="1">
    <source>
        <dbReference type="ARBA" id="ARBA00004651"/>
    </source>
</evidence>
<feature type="domain" description="Ionotropic glutamate receptor C-terminal" evidence="10">
    <location>
        <begin position="883"/>
        <end position="1079"/>
    </location>
</feature>
<dbReference type="InterPro" id="IPR036047">
    <property type="entry name" value="F-box-like_dom_sf"/>
</dbReference>
<feature type="transmembrane region" description="Helical" evidence="9">
    <location>
        <begin position="1133"/>
        <end position="1153"/>
    </location>
</feature>
<dbReference type="GO" id="GO:0005886">
    <property type="term" value="C:plasma membrane"/>
    <property type="evidence" value="ECO:0007669"/>
    <property type="project" value="UniProtKB-SubCell"/>
</dbReference>
<reference evidence="11" key="2">
    <citation type="submission" date="2022-10" db="EMBL/GenBank/DDBJ databases">
        <authorList>
            <consortium name="ENA_rothamsted_submissions"/>
            <consortium name="culmorum"/>
            <person name="King R."/>
        </authorList>
    </citation>
    <scope>NUCLEOTIDE SEQUENCE</scope>
</reference>
<evidence type="ECO:0000256" key="7">
    <source>
        <dbReference type="ARBA" id="ARBA00023170"/>
    </source>
</evidence>
<gene>
    <name evidence="11" type="ORF">CHIRRI_LOCUS14420</name>
</gene>
<keyword evidence="6 9" id="KW-0472">Membrane</keyword>
<evidence type="ECO:0000313" key="11">
    <source>
        <dbReference type="EMBL" id="CAG9811613.1"/>
    </source>
</evidence>
<dbReference type="Gene3D" id="3.80.10.10">
    <property type="entry name" value="Ribonuclease Inhibitor"/>
    <property type="match status" value="2"/>
</dbReference>
<dbReference type="InterPro" id="IPR032675">
    <property type="entry name" value="LRR_dom_sf"/>
</dbReference>
<dbReference type="Proteomes" id="UP001153620">
    <property type="component" value="Chromosome 4"/>
</dbReference>
<dbReference type="GO" id="GO:0050906">
    <property type="term" value="P:detection of stimulus involved in sensory perception"/>
    <property type="evidence" value="ECO:0007669"/>
    <property type="project" value="UniProtKB-ARBA"/>
</dbReference>
<accession>A0A9N9WW72</accession>
<keyword evidence="4 9" id="KW-0812">Transmembrane</keyword>
<dbReference type="Gene3D" id="1.10.287.70">
    <property type="match status" value="1"/>
</dbReference>
<reference evidence="11" key="1">
    <citation type="submission" date="2022-01" db="EMBL/GenBank/DDBJ databases">
        <authorList>
            <person name="King R."/>
        </authorList>
    </citation>
    <scope>NUCLEOTIDE SEQUENCE</scope>
</reference>
<dbReference type="SUPFAM" id="SSF52047">
    <property type="entry name" value="RNI-like"/>
    <property type="match status" value="1"/>
</dbReference>
<dbReference type="InterPro" id="IPR001320">
    <property type="entry name" value="Iontro_rcpt_C"/>
</dbReference>
<proteinExistence type="inferred from homology"/>
<feature type="transmembrane region" description="Helical" evidence="9">
    <location>
        <begin position="883"/>
        <end position="903"/>
    </location>
</feature>
<evidence type="ECO:0000256" key="6">
    <source>
        <dbReference type="ARBA" id="ARBA00023136"/>
    </source>
</evidence>
<dbReference type="EMBL" id="OU895880">
    <property type="protein sequence ID" value="CAG9811613.1"/>
    <property type="molecule type" value="Genomic_DNA"/>
</dbReference>
<dbReference type="PANTHER" id="PTHR42643:SF30">
    <property type="entry name" value="IONOTROPIC RECEPTOR 40A-RELATED"/>
    <property type="match status" value="1"/>
</dbReference>
<name>A0A9N9WW72_9DIPT</name>
<keyword evidence="8" id="KW-0325">Glycoprotein</keyword>
<keyword evidence="12" id="KW-1185">Reference proteome</keyword>
<evidence type="ECO:0000256" key="9">
    <source>
        <dbReference type="SAM" id="Phobius"/>
    </source>
</evidence>
<evidence type="ECO:0000256" key="2">
    <source>
        <dbReference type="ARBA" id="ARBA00008685"/>
    </source>
</evidence>
<feature type="transmembrane region" description="Helical" evidence="9">
    <location>
        <begin position="946"/>
        <end position="967"/>
    </location>
</feature>
<keyword evidence="7" id="KW-0675">Receptor</keyword>
<dbReference type="Pfam" id="PF00060">
    <property type="entry name" value="Lig_chan"/>
    <property type="match status" value="1"/>
</dbReference>
<dbReference type="AlphaFoldDB" id="A0A9N9WW72"/>
<evidence type="ECO:0000256" key="3">
    <source>
        <dbReference type="ARBA" id="ARBA00022475"/>
    </source>
</evidence>
<comment type="similarity">
    <text evidence="2">Belongs to the glutamate-gated ion channel (TC 1.A.10.1) family.</text>
</comment>
<evidence type="ECO:0000259" key="10">
    <source>
        <dbReference type="Pfam" id="PF00060"/>
    </source>
</evidence>
<keyword evidence="3" id="KW-1003">Cell membrane</keyword>
<sequence length="1216" mass="142461">MDTFSTEILINIFEFLDSPALQNVMEVSDRWYDIATMTSSIKQQLNLNINANNCEAMVKKSLNYPYRNIKITSNTSDGLPFLDFVAFKGGLAELVEYEFVKNVETIFLDHSRHLKVLELTNMNNIFAANVLCRCRNLVELRLDSVNVNQFRNNFYSQDVRTPETITLTNLLYLEVKDSSDLFSRIEAPHIETLIMHDDPGYEVLRHFLVITWDLKNLVLHDFNLRAVRRPQTFKFKLDKLTFKLKNNMNLFRSMINNRMAFEIIMQQIRNNYRENLEQLRDPVDRNRIYMQHVEQFREEIQRNQQEFLGNSLLNFLFQHQGTLKELNMNFDGLNLQASRILDSLLIEFNLTKLSLKSNYQSFNLSLPNASSSIKDLEIIGYWNFKDIQELIAKFPAVTDLKINVETKNNSDVISVIQSSMPNLKALEISTFFAGFSKGTNLEKLEKLKILQVNSRLGQKVWYRIAQTCSNVTRLTLIDDNFDVASQDLYRVLRKLTKLENLQFIGKTSISNLREVCSLFLDQNCNVKTVKMFGNVNRDGFYEEIDAVTQGTKTQITVDVLDISNVLRDVSDVFIMNMQRRINILMFNSDSQFLRDIANNFMTKLNGSYLCQSLDIKKYHFEYSVGVTYPTIIFIDDIFMFKYIEDAFHVIRDQNQPIKHFVFLSNHTYEQLWSSEIYRYYKRIPVISSAVFPYTFFITNEIDTITLSTVEWFSPYACHHPELFIVNTFDKSSQKWNLKLEDYEKFLEYYDCELVMMLPIPFDHLVYYSSGFSVVNKDNTDFFVFGISPVIFDIAGEYHGFNPEFQPVKIHREWLTNLNGQAPDLILINYSFKTPDVHFEIQPLSLKDERLQSTTVMSNLKMFVFVTPGEKYTQYEKFILPFDIQTWIMLFITFMVTFLAILVINRLSKSTRSIVYGDKVATPIWNVIRIFFGISQTKLPNKKFSRFILLIFIYFCLIFRTCFQSKFFEFMTSDPRYSPPRTLEDLFDRNYKLYTLESTLKLIMNDKRLSSRKNVRLANPVGYLRALLSQSHNASAKIALVVDEFFKNTFESKIQHSGQNWNYLKDLNLYTSQDVFYFYGAAYYTRMLVKVIENLIPTGIMNYLIKEYYTRTIKFAKVEKQTKVLTLDELAFGFNIWLACCFLSLIGFVAEHVVRFVTKGKKLKFAKVHPMAGQEDVDVNDILKPELISKFKIKTCSSDFVDIVFGDKIVCEQLRNK</sequence>
<dbReference type="SUPFAM" id="SSF81383">
    <property type="entry name" value="F-box domain"/>
    <property type="match status" value="1"/>
</dbReference>
<comment type="subcellular location">
    <subcellularLocation>
        <location evidence="1">Cell membrane</location>
        <topology evidence="1">Multi-pass membrane protein</topology>
    </subcellularLocation>
</comment>
<dbReference type="OrthoDB" id="8050636at2759"/>
<dbReference type="CDD" id="cd09917">
    <property type="entry name" value="F-box_SF"/>
    <property type="match status" value="1"/>
</dbReference>
<dbReference type="GO" id="GO:0015276">
    <property type="term" value="F:ligand-gated monoatomic ion channel activity"/>
    <property type="evidence" value="ECO:0007669"/>
    <property type="project" value="InterPro"/>
</dbReference>
<protein>
    <recommendedName>
        <fullName evidence="10">Ionotropic glutamate receptor C-terminal domain-containing protein</fullName>
    </recommendedName>
</protein>
<dbReference type="PANTHER" id="PTHR42643">
    <property type="entry name" value="IONOTROPIC RECEPTOR 20A-RELATED"/>
    <property type="match status" value="1"/>
</dbReference>
<evidence type="ECO:0000256" key="4">
    <source>
        <dbReference type="ARBA" id="ARBA00022692"/>
    </source>
</evidence>
<evidence type="ECO:0000256" key="8">
    <source>
        <dbReference type="ARBA" id="ARBA00023180"/>
    </source>
</evidence>
<keyword evidence="5 9" id="KW-1133">Transmembrane helix</keyword>